<dbReference type="Pfam" id="PF00144">
    <property type="entry name" value="Beta-lactamase"/>
    <property type="match status" value="1"/>
</dbReference>
<dbReference type="Proteomes" id="UP000199352">
    <property type="component" value="Unassembled WGS sequence"/>
</dbReference>
<keyword evidence="3" id="KW-1185">Reference proteome</keyword>
<feature type="domain" description="Beta-lactamase-related" evidence="1">
    <location>
        <begin position="10"/>
        <end position="313"/>
    </location>
</feature>
<gene>
    <name evidence="2" type="ORF">SAMN05216188_1345</name>
</gene>
<dbReference type="PANTHER" id="PTHR46825">
    <property type="entry name" value="D-ALANYL-D-ALANINE-CARBOXYPEPTIDASE/ENDOPEPTIDASE AMPH"/>
    <property type="match status" value="1"/>
</dbReference>
<dbReference type="PANTHER" id="PTHR46825:SF7">
    <property type="entry name" value="D-ALANYL-D-ALANINE CARBOXYPEPTIDASE"/>
    <property type="match status" value="1"/>
</dbReference>
<accession>A0A1H9WGU5</accession>
<protein>
    <submittedName>
        <fullName evidence="2">CubicO group peptidase, beta-lactamase class C family</fullName>
    </submittedName>
</protein>
<dbReference type="InterPro" id="IPR001466">
    <property type="entry name" value="Beta-lactam-related"/>
</dbReference>
<sequence length="346" mass="36608">MEHLPAAAPGATGAAVAVRQGGRELVLVGGTTGRHDPRPVTGRTRFELGSLTKAFTGLLLAEMADRAEVDLHDPVRHHLPPGAAPRLGRGVTLASLATHTSGLPRLPPGLWRAALPHWRTNPYRDFGAGDFAAALRRTRPEPPGRYRYSNFGVALLGQALANAADLPYERLLADRVLRPIGLPDTGFSASGQVTGHLRGRPLPPWEVPGLPAAGGLRSSASDLLRYLTAHLSPPSTSPLGRACREVARPRAQAGDHEVGLVWNLRCRSGRELLFHSGGTRGCTAFAAFSPSTATALLALVNAGPTVGSRFVQRSYEAAWALVERAGTARPAEAVTTVIPSSPPRTR</sequence>
<name>A0A1H9WGU5_9PSEU</name>
<dbReference type="SUPFAM" id="SSF56601">
    <property type="entry name" value="beta-lactamase/transpeptidase-like"/>
    <property type="match status" value="1"/>
</dbReference>
<reference evidence="3" key="1">
    <citation type="submission" date="2016-10" db="EMBL/GenBank/DDBJ databases">
        <authorList>
            <person name="Varghese N."/>
            <person name="Submissions S."/>
        </authorList>
    </citation>
    <scope>NUCLEOTIDE SEQUENCE [LARGE SCALE GENOMIC DNA]</scope>
    <source>
        <strain evidence="3">CGMCC 4.3525</strain>
    </source>
</reference>
<evidence type="ECO:0000313" key="3">
    <source>
        <dbReference type="Proteomes" id="UP000199352"/>
    </source>
</evidence>
<organism evidence="2 3">
    <name type="scientific">Lentzea xinjiangensis</name>
    <dbReference type="NCBI Taxonomy" id="402600"/>
    <lineage>
        <taxon>Bacteria</taxon>
        <taxon>Bacillati</taxon>
        <taxon>Actinomycetota</taxon>
        <taxon>Actinomycetes</taxon>
        <taxon>Pseudonocardiales</taxon>
        <taxon>Pseudonocardiaceae</taxon>
        <taxon>Lentzea</taxon>
    </lineage>
</organism>
<dbReference type="Gene3D" id="3.40.710.10">
    <property type="entry name" value="DD-peptidase/beta-lactamase superfamily"/>
    <property type="match status" value="1"/>
</dbReference>
<dbReference type="InterPro" id="IPR012338">
    <property type="entry name" value="Beta-lactam/transpept-like"/>
</dbReference>
<evidence type="ECO:0000259" key="1">
    <source>
        <dbReference type="Pfam" id="PF00144"/>
    </source>
</evidence>
<dbReference type="EMBL" id="FOFR01000034">
    <property type="protein sequence ID" value="SES33120.1"/>
    <property type="molecule type" value="Genomic_DNA"/>
</dbReference>
<dbReference type="AlphaFoldDB" id="A0A1H9WGU5"/>
<dbReference type="STRING" id="402600.SAMN05216188_1345"/>
<dbReference type="InterPro" id="IPR050491">
    <property type="entry name" value="AmpC-like"/>
</dbReference>
<proteinExistence type="predicted"/>
<dbReference type="RefSeq" id="WP_218148390.1">
    <property type="nucleotide sequence ID" value="NZ_FOFR01000034.1"/>
</dbReference>
<evidence type="ECO:0000313" key="2">
    <source>
        <dbReference type="EMBL" id="SES33120.1"/>
    </source>
</evidence>